<proteinExistence type="predicted"/>
<comment type="caution">
    <text evidence="1">The sequence shown here is derived from an EMBL/GenBank/DDBJ whole genome shotgun (WGS) entry which is preliminary data.</text>
</comment>
<dbReference type="RefSeq" id="WP_133514225.1">
    <property type="nucleotide sequence ID" value="NZ_SNWX01000004.1"/>
</dbReference>
<gene>
    <name evidence="1" type="ORF">DFR79_10470</name>
</gene>
<dbReference type="Proteomes" id="UP000295064">
    <property type="component" value="Unassembled WGS sequence"/>
</dbReference>
<reference evidence="1 2" key="1">
    <citation type="submission" date="2019-03" db="EMBL/GenBank/DDBJ databases">
        <title>Subsurface microbial communities from deep shales in Ohio and West Virginia, USA.</title>
        <authorList>
            <person name="Wrighton K."/>
        </authorList>
    </citation>
    <scope>NUCLEOTIDE SEQUENCE [LARGE SCALE GENOMIC DNA]</scope>
    <source>
        <strain evidence="1 2">MA284_T2</strain>
    </source>
</reference>
<dbReference type="EMBL" id="SNWX01000004">
    <property type="protein sequence ID" value="TDO94105.1"/>
    <property type="molecule type" value="Genomic_DNA"/>
</dbReference>
<accession>A0A4R6M0P7</accession>
<organism evidence="1 2">
    <name type="scientific">Halanaerobium saccharolyticum</name>
    <dbReference type="NCBI Taxonomy" id="43595"/>
    <lineage>
        <taxon>Bacteria</taxon>
        <taxon>Bacillati</taxon>
        <taxon>Bacillota</taxon>
        <taxon>Clostridia</taxon>
        <taxon>Halanaerobiales</taxon>
        <taxon>Halanaerobiaceae</taxon>
        <taxon>Halanaerobium</taxon>
    </lineage>
</organism>
<dbReference type="OrthoDB" id="569000at2"/>
<dbReference type="Pfam" id="PF20551">
    <property type="entry name" value="DUF6765"/>
    <property type="match status" value="1"/>
</dbReference>
<name>A0A4R6M0P7_9FIRM</name>
<evidence type="ECO:0000313" key="1">
    <source>
        <dbReference type="EMBL" id="TDO94105.1"/>
    </source>
</evidence>
<sequence length="336" mass="39641">MDIEFHYYVTYLTATRAGFKPKDANVLAYSSQYVDNNDILFEINKGSDELYYENYISQTLDITKPQKDLLRIYPFFHFIPGEDSNYSEKINEDEIPPLNTIPDNVNANKMIDKALTDNNLYEIGIACHAYLDTWSHQNFVGMENDYNGLDHILPNIGHADAGHDPDIPDKVWDDTRLKNATVNNKDRFLVAIGRLFEKLFKHKNSDDKLSKLSSEKQELIADIDEVIEEGSDKEERIGLYKELALKDEYGGQKIEDYNEYYWFNEAIKEDYPEKYDFEYKVKVNLNHLFFKDYTWDDPDNYHDTHWFKFQEAVKFHQDRMEGILSSNLEFVSTEKW</sequence>
<dbReference type="InterPro" id="IPR046653">
    <property type="entry name" value="DUF6765"/>
</dbReference>
<evidence type="ECO:0000313" key="2">
    <source>
        <dbReference type="Proteomes" id="UP000295064"/>
    </source>
</evidence>
<dbReference type="AlphaFoldDB" id="A0A4R6M0P7"/>
<protein>
    <submittedName>
        <fullName evidence="1">Uncharacterized protein</fullName>
    </submittedName>
</protein>